<organism evidence="9 10">
    <name type="scientific">Methanooceanicella nereidis</name>
    <dbReference type="NCBI Taxonomy" id="2052831"/>
    <lineage>
        <taxon>Archaea</taxon>
        <taxon>Methanobacteriati</taxon>
        <taxon>Methanobacteriota</taxon>
        <taxon>Stenosarchaea group</taxon>
        <taxon>Methanomicrobia</taxon>
        <taxon>Methanocellales</taxon>
        <taxon>Methanocellaceae</taxon>
        <taxon>Methanooceanicella</taxon>
    </lineage>
</organism>
<name>A0AAP2REZ0_9EURY</name>
<dbReference type="CDD" id="cd06550">
    <property type="entry name" value="TM_ABC_iron-siderophores_like"/>
    <property type="match status" value="1"/>
</dbReference>
<keyword evidence="5 8" id="KW-0812">Transmembrane</keyword>
<dbReference type="Pfam" id="PF01032">
    <property type="entry name" value="FecCD"/>
    <property type="match status" value="1"/>
</dbReference>
<dbReference type="GO" id="GO:0005886">
    <property type="term" value="C:plasma membrane"/>
    <property type="evidence" value="ECO:0007669"/>
    <property type="project" value="UniProtKB-SubCell"/>
</dbReference>
<comment type="caution">
    <text evidence="9">The sequence shown here is derived from an EMBL/GenBank/DDBJ whole genome shotgun (WGS) entry which is preliminary data.</text>
</comment>
<keyword evidence="7 8" id="KW-0472">Membrane</keyword>
<feature type="transmembrane region" description="Helical" evidence="8">
    <location>
        <begin position="267"/>
        <end position="300"/>
    </location>
</feature>
<feature type="transmembrane region" description="Helical" evidence="8">
    <location>
        <begin position="95"/>
        <end position="117"/>
    </location>
</feature>
<reference evidence="9 10" key="1">
    <citation type="submission" date="2017-11" db="EMBL/GenBank/DDBJ databases">
        <title>Isolation and Characterization of Family Methanocellaceae Species from Potential Methane Hydrate Area Offshore Southwestern Taiwan.</title>
        <authorList>
            <person name="Zhang W.-L."/>
            <person name="Chen W.-C."/>
            <person name="Lai M.-C."/>
            <person name="Chen S.-C."/>
        </authorList>
    </citation>
    <scope>NUCLEOTIDE SEQUENCE [LARGE SCALE GENOMIC DNA]</scope>
    <source>
        <strain evidence="9 10">CWC-04</strain>
    </source>
</reference>
<feature type="transmembrane region" description="Helical" evidence="8">
    <location>
        <begin position="183"/>
        <end position="204"/>
    </location>
</feature>
<evidence type="ECO:0000256" key="5">
    <source>
        <dbReference type="ARBA" id="ARBA00022692"/>
    </source>
</evidence>
<dbReference type="GO" id="GO:0033214">
    <property type="term" value="P:siderophore-iron import into cell"/>
    <property type="evidence" value="ECO:0007669"/>
    <property type="project" value="TreeGrafter"/>
</dbReference>
<sequence length="367" mass="39006">MEKTSYKWTIIIVVLIIALISVVVISTAIGPVQISPDNVLLIILSNVPLLCKDLTFTLGIGDLSFHVQLPHIINIAKTWTTSQENIIMAVRLPRVLLGILVGASLAVAGVTAQAIFRNPMADPYILGISSGAAFGASIVIVMGISAQFLTVGVPLGSFIGAMICSFLVFGIAKKGNKVPVETLLLSGIAVSAFFSAMTSFMMYVGGNSLHQIVYWIMGALWSGGWDDVMVLGPVAIISILIITFFSRDLNVLLLGDETASHLGTDVSIIKIFMIGLTSLVAAVAVSVSGIIGFVGLVIPHIMRLIVGPDHRILIPSSVLMGAIFLTVADTFSRVIIQPTELPVGIITALIGAPFFIYLLRKKKKSPL</sequence>
<keyword evidence="4" id="KW-1003">Cell membrane</keyword>
<evidence type="ECO:0000256" key="6">
    <source>
        <dbReference type="ARBA" id="ARBA00022989"/>
    </source>
</evidence>
<feature type="transmembrane region" description="Helical" evidence="8">
    <location>
        <begin position="312"/>
        <end position="335"/>
    </location>
</feature>
<gene>
    <name evidence="9" type="ORF">CUJ83_08195</name>
</gene>
<keyword evidence="6 8" id="KW-1133">Transmembrane helix</keyword>
<evidence type="ECO:0000256" key="8">
    <source>
        <dbReference type="SAM" id="Phobius"/>
    </source>
</evidence>
<feature type="transmembrane region" description="Helical" evidence="8">
    <location>
        <begin position="151"/>
        <end position="171"/>
    </location>
</feature>
<proteinExistence type="inferred from homology"/>
<comment type="similarity">
    <text evidence="2">Belongs to the binding-protein-dependent transport system permease family. FecCD subfamily.</text>
</comment>
<dbReference type="InterPro" id="IPR037294">
    <property type="entry name" value="ABC_BtuC-like"/>
</dbReference>
<dbReference type="SUPFAM" id="SSF81345">
    <property type="entry name" value="ABC transporter involved in vitamin B12 uptake, BtuC"/>
    <property type="match status" value="1"/>
</dbReference>
<evidence type="ECO:0000256" key="7">
    <source>
        <dbReference type="ARBA" id="ARBA00023136"/>
    </source>
</evidence>
<protein>
    <submittedName>
        <fullName evidence="9">Iron ABC transporter</fullName>
    </submittedName>
</protein>
<accession>A0AAP2REZ0</accession>
<dbReference type="AlphaFoldDB" id="A0AAP2REZ0"/>
<evidence type="ECO:0000313" key="10">
    <source>
        <dbReference type="Proteomes" id="UP001320159"/>
    </source>
</evidence>
<dbReference type="InterPro" id="IPR000522">
    <property type="entry name" value="ABC_transptr_permease_BtuC"/>
</dbReference>
<feature type="transmembrane region" description="Helical" evidence="8">
    <location>
        <begin position="225"/>
        <end position="247"/>
    </location>
</feature>
<keyword evidence="10" id="KW-1185">Reference proteome</keyword>
<feature type="transmembrane region" description="Helical" evidence="8">
    <location>
        <begin position="341"/>
        <end position="359"/>
    </location>
</feature>
<dbReference type="GO" id="GO:0022857">
    <property type="term" value="F:transmembrane transporter activity"/>
    <property type="evidence" value="ECO:0007669"/>
    <property type="project" value="InterPro"/>
</dbReference>
<comment type="subcellular location">
    <subcellularLocation>
        <location evidence="1">Cell membrane</location>
        <topology evidence="1">Multi-pass membrane protein</topology>
    </subcellularLocation>
</comment>
<evidence type="ECO:0000313" key="9">
    <source>
        <dbReference type="EMBL" id="MCD1294977.1"/>
    </source>
</evidence>
<dbReference type="EMBL" id="PGCK01000006">
    <property type="protein sequence ID" value="MCD1294977.1"/>
    <property type="molecule type" value="Genomic_DNA"/>
</dbReference>
<dbReference type="PANTHER" id="PTHR30472">
    <property type="entry name" value="FERRIC ENTEROBACTIN TRANSPORT SYSTEM PERMEASE PROTEIN"/>
    <property type="match status" value="1"/>
</dbReference>
<evidence type="ECO:0000256" key="1">
    <source>
        <dbReference type="ARBA" id="ARBA00004651"/>
    </source>
</evidence>
<evidence type="ECO:0000256" key="4">
    <source>
        <dbReference type="ARBA" id="ARBA00022475"/>
    </source>
</evidence>
<feature type="transmembrane region" description="Helical" evidence="8">
    <location>
        <begin position="123"/>
        <end position="144"/>
    </location>
</feature>
<keyword evidence="3" id="KW-0813">Transport</keyword>
<dbReference type="PANTHER" id="PTHR30472:SF25">
    <property type="entry name" value="ABC TRANSPORTER PERMEASE PROTEIN MJ0876-RELATED"/>
    <property type="match status" value="1"/>
</dbReference>
<dbReference type="Gene3D" id="1.10.3470.10">
    <property type="entry name" value="ABC transporter involved in vitamin B12 uptake, BtuC"/>
    <property type="match status" value="1"/>
</dbReference>
<dbReference type="Proteomes" id="UP001320159">
    <property type="component" value="Unassembled WGS sequence"/>
</dbReference>
<feature type="transmembrane region" description="Helical" evidence="8">
    <location>
        <begin position="6"/>
        <end position="29"/>
    </location>
</feature>
<evidence type="ECO:0000256" key="2">
    <source>
        <dbReference type="ARBA" id="ARBA00007935"/>
    </source>
</evidence>
<evidence type="ECO:0000256" key="3">
    <source>
        <dbReference type="ARBA" id="ARBA00022448"/>
    </source>
</evidence>
<dbReference type="RefSeq" id="WP_230741815.1">
    <property type="nucleotide sequence ID" value="NZ_PGCK01000006.1"/>
</dbReference>